<gene>
    <name evidence="1" type="primary">odv-ec27</name>
</gene>
<dbReference type="Pfam" id="PF05314">
    <property type="entry name" value="Baculo_ODV-E27"/>
    <property type="match status" value="1"/>
</dbReference>
<sequence length="282" mass="33310">MNRSGTVKNSNNFRTVTEIVDSDDLYQKDFDVSNLEYVNDSFLRKISKRQLYLMVAKYYVEVVKELDLPDLKLLFSSNNMSDKIFSFVYYSLAFVNNQLIPHDSKFVDMKFVEIKDRKMVIPTEPIVFYKSLDSEDQTITCYVDTLGIARILEKPFDVNVKFDHDDNRKELFKLIDRIKVIEKINQPLLYQNKLLYRESEPNLNETYFTPIITLLILFSNAYMGLYKLIHSDFQQYFHFLLNYENLVKEQILPNVNNLITGHFSFRVQTETKKNSLGGLVFK</sequence>
<dbReference type="EMBL" id="KM226332">
    <property type="protein sequence ID" value="AJA91722.1"/>
    <property type="molecule type" value="Genomic_DNA"/>
</dbReference>
<keyword evidence="3" id="KW-1185">Reference proteome</keyword>
<reference evidence="1 3" key="1">
    <citation type="journal article" date="2003" name="Virology">
        <title>The complete sequence of the Adoxophyes orana granulovirus genome.</title>
        <authorList>
            <person name="Wormleaton S."/>
            <person name="Kuzio J."/>
            <person name="Winstanley D."/>
        </authorList>
    </citation>
    <scope>NUCLEOTIDE SEQUENCE [LARGE SCALE GENOMIC DNA]</scope>
</reference>
<name>Q7T9T3_GVAO</name>
<dbReference type="Proteomes" id="UP000202129">
    <property type="component" value="Segment"/>
</dbReference>
<evidence type="ECO:0000313" key="2">
    <source>
        <dbReference type="EMBL" id="AJA91722.1"/>
    </source>
</evidence>
<dbReference type="InterPro" id="IPR007978">
    <property type="entry name" value="Baculo_ODV-E27"/>
</dbReference>
<dbReference type="EMBL" id="AF547984">
    <property type="protein sequence ID" value="AAP85719.1"/>
    <property type="molecule type" value="Genomic_DNA"/>
</dbReference>
<dbReference type="RefSeq" id="NP_872536.1">
    <property type="nucleotide sequence ID" value="NC_005038.1"/>
</dbReference>
<accession>Q7T9T3</accession>
<dbReference type="KEGG" id="vg:1463425"/>
<evidence type="ECO:0000313" key="1">
    <source>
        <dbReference type="EMBL" id="AAP85719.1"/>
    </source>
</evidence>
<organismHost>
    <name type="scientific">Adoxophyes</name>
    <dbReference type="NCBI Taxonomy" id="85584"/>
</organismHost>
<reference evidence="2" key="2">
    <citation type="journal article" date="2015" name="J. Gen. Virol.">
        <title>Isolation of an Adoxophyes orana granulovirus (AdorGV) occlusion body morphology mutant: biological activity, genome sequence and relationship to other isolates of AdorGV.</title>
        <authorList>
            <person name="Nakai M."/>
            <person name="Harrison R.L."/>
            <person name="Uchida H."/>
            <person name="Ukuda R."/>
            <person name="Hikihara S."/>
            <person name="Ishii K."/>
            <person name="Kunimi Y."/>
        </authorList>
    </citation>
    <scope>NUCLEOTIDE SEQUENCE</scope>
    <source>
        <strain evidence="2">Miyazaki</strain>
    </source>
</reference>
<evidence type="ECO:0000313" key="3">
    <source>
        <dbReference type="Proteomes" id="UP000202129"/>
    </source>
</evidence>
<dbReference type="GeneID" id="1463425"/>
<proteinExistence type="predicted"/>
<protein>
    <submittedName>
        <fullName evidence="1 2">Odv-ec27</fullName>
    </submittedName>
</protein>
<dbReference type="GO" id="GO:0019031">
    <property type="term" value="C:viral envelope"/>
    <property type="evidence" value="ECO:0007669"/>
    <property type="project" value="InterPro"/>
</dbReference>
<organism evidence="1 3">
    <name type="scientific">Adoxophyes orana granulovirus</name>
    <name type="common">AoGV</name>
    <dbReference type="NCBI Taxonomy" id="170617"/>
    <lineage>
        <taxon>Viruses</taxon>
        <taxon>Viruses incertae sedis</taxon>
        <taxon>Naldaviricetes</taxon>
        <taxon>Lefavirales</taxon>
        <taxon>Baculoviridae</taxon>
        <taxon>Betabaculovirus</taxon>
        <taxon>Betabaculovirus adoranae</taxon>
    </lineage>
</organism>
<dbReference type="OrthoDB" id="10588at10239"/>